<dbReference type="GO" id="GO:0000977">
    <property type="term" value="F:RNA polymerase II transcription regulatory region sequence-specific DNA binding"/>
    <property type="evidence" value="ECO:0007669"/>
    <property type="project" value="TreeGrafter"/>
</dbReference>
<evidence type="ECO:0000256" key="9">
    <source>
        <dbReference type="ARBA" id="ARBA00023242"/>
    </source>
</evidence>
<organism evidence="12 13">
    <name type="scientific">Patella caerulea</name>
    <name type="common">Rayed Mediterranean limpet</name>
    <dbReference type="NCBI Taxonomy" id="87958"/>
    <lineage>
        <taxon>Eukaryota</taxon>
        <taxon>Metazoa</taxon>
        <taxon>Spiralia</taxon>
        <taxon>Lophotrochozoa</taxon>
        <taxon>Mollusca</taxon>
        <taxon>Gastropoda</taxon>
        <taxon>Patellogastropoda</taxon>
        <taxon>Patelloidea</taxon>
        <taxon>Patellidae</taxon>
        <taxon>Patella</taxon>
    </lineage>
</organism>
<evidence type="ECO:0000256" key="4">
    <source>
        <dbReference type="ARBA" id="ARBA00022737"/>
    </source>
</evidence>
<feature type="domain" description="C2H2-type" evidence="11">
    <location>
        <begin position="199"/>
        <end position="226"/>
    </location>
</feature>
<evidence type="ECO:0000256" key="5">
    <source>
        <dbReference type="ARBA" id="ARBA00022771"/>
    </source>
</evidence>
<accession>A0AAN8JYZ9</accession>
<dbReference type="PANTHER" id="PTHR14196">
    <property type="entry name" value="ODD-SKIPPED - RELATED"/>
    <property type="match status" value="1"/>
</dbReference>
<dbReference type="SUPFAM" id="SSF57667">
    <property type="entry name" value="beta-beta-alpha zinc fingers"/>
    <property type="match status" value="2"/>
</dbReference>
<comment type="subcellular location">
    <subcellularLocation>
        <location evidence="1">Nucleus</location>
    </subcellularLocation>
</comment>
<keyword evidence="2" id="KW-0217">Developmental protein</keyword>
<evidence type="ECO:0000256" key="8">
    <source>
        <dbReference type="ARBA" id="ARBA00023163"/>
    </source>
</evidence>
<keyword evidence="7" id="KW-0805">Transcription regulation</keyword>
<evidence type="ECO:0000256" key="10">
    <source>
        <dbReference type="PROSITE-ProRule" id="PRU00042"/>
    </source>
</evidence>
<evidence type="ECO:0000256" key="7">
    <source>
        <dbReference type="ARBA" id="ARBA00023015"/>
    </source>
</evidence>
<dbReference type="PROSITE" id="PS00028">
    <property type="entry name" value="ZINC_FINGER_C2H2_1"/>
    <property type="match status" value="3"/>
</dbReference>
<dbReference type="GO" id="GO:0005634">
    <property type="term" value="C:nucleus"/>
    <property type="evidence" value="ECO:0007669"/>
    <property type="project" value="UniProtKB-SubCell"/>
</dbReference>
<dbReference type="PANTHER" id="PTHR14196:SF0">
    <property type="entry name" value="PROTEIN BOWEL"/>
    <property type="match status" value="1"/>
</dbReference>
<sequence length="260" mass="30143">MTGVIAIPIPHYPIPLETVASSHLSHWQPFLVPPSYNYPIYEQRLTSSYKMSSSSTSCWNRAPEGAVIDLSMTSGALQSRIQRPRSNKNSQPPNKRFDFAHLAQSILEDTDTMTSEKHKSHDAKIISNVLTNLPLSIPPGYSHRYPVFTDPCQVPVLKKNRRSGPRFKKEFICKFCGRHFTKSYNLLIHERTHTDERPYSCDICNKAFRRQDHLRDHKYIHSKEKPFKCLDCGKGFCQSRTLAVHRALHLQVFYYFIEYL</sequence>
<reference evidence="12 13" key="1">
    <citation type="submission" date="2024-01" db="EMBL/GenBank/DDBJ databases">
        <title>The genome of the rayed Mediterranean limpet Patella caerulea (Linnaeus, 1758).</title>
        <authorList>
            <person name="Anh-Thu Weber A."/>
            <person name="Halstead-Nussloch G."/>
        </authorList>
    </citation>
    <scope>NUCLEOTIDE SEQUENCE [LARGE SCALE GENOMIC DNA]</scope>
    <source>
        <strain evidence="12">AATW-2023a</strain>
        <tissue evidence="12">Whole specimen</tissue>
    </source>
</reference>
<keyword evidence="3" id="KW-0479">Metal-binding</keyword>
<keyword evidence="6" id="KW-0862">Zinc</keyword>
<dbReference type="GO" id="GO:0000981">
    <property type="term" value="F:DNA-binding transcription factor activity, RNA polymerase II-specific"/>
    <property type="evidence" value="ECO:0007669"/>
    <property type="project" value="TreeGrafter"/>
</dbReference>
<dbReference type="SMART" id="SM00355">
    <property type="entry name" value="ZnF_C2H2"/>
    <property type="match status" value="3"/>
</dbReference>
<dbReference type="Gene3D" id="3.30.160.60">
    <property type="entry name" value="Classic Zinc Finger"/>
    <property type="match status" value="3"/>
</dbReference>
<keyword evidence="8" id="KW-0804">Transcription</keyword>
<dbReference type="Proteomes" id="UP001347796">
    <property type="component" value="Unassembled WGS sequence"/>
</dbReference>
<dbReference type="InterPro" id="IPR050717">
    <property type="entry name" value="C2H2-ZF_Transcription_Reg"/>
</dbReference>
<evidence type="ECO:0000256" key="1">
    <source>
        <dbReference type="ARBA" id="ARBA00004123"/>
    </source>
</evidence>
<keyword evidence="4" id="KW-0677">Repeat</keyword>
<evidence type="ECO:0000259" key="11">
    <source>
        <dbReference type="PROSITE" id="PS50157"/>
    </source>
</evidence>
<evidence type="ECO:0000313" key="12">
    <source>
        <dbReference type="EMBL" id="KAK6188789.1"/>
    </source>
</evidence>
<feature type="domain" description="C2H2-type" evidence="11">
    <location>
        <begin position="171"/>
        <end position="198"/>
    </location>
</feature>
<name>A0AAN8JYZ9_PATCE</name>
<dbReference type="PROSITE" id="PS50157">
    <property type="entry name" value="ZINC_FINGER_C2H2_2"/>
    <property type="match status" value="3"/>
</dbReference>
<dbReference type="GO" id="GO:0008270">
    <property type="term" value="F:zinc ion binding"/>
    <property type="evidence" value="ECO:0007669"/>
    <property type="project" value="UniProtKB-KW"/>
</dbReference>
<comment type="caution">
    <text evidence="12">The sequence shown here is derived from an EMBL/GenBank/DDBJ whole genome shotgun (WGS) entry which is preliminary data.</text>
</comment>
<dbReference type="FunFam" id="3.30.160.60:FF:000311">
    <property type="entry name" value="protein odd-skipped-related 2 isoform X1"/>
    <property type="match status" value="1"/>
</dbReference>
<keyword evidence="9" id="KW-0539">Nucleus</keyword>
<protein>
    <recommendedName>
        <fullName evidence="11">C2H2-type domain-containing protein</fullName>
    </recommendedName>
</protein>
<keyword evidence="13" id="KW-1185">Reference proteome</keyword>
<dbReference type="Pfam" id="PF00096">
    <property type="entry name" value="zf-C2H2"/>
    <property type="match status" value="3"/>
</dbReference>
<dbReference type="FunFam" id="3.30.160.60:FF:000958">
    <property type="entry name" value="Odd skipped"/>
    <property type="match status" value="1"/>
</dbReference>
<dbReference type="InterPro" id="IPR036236">
    <property type="entry name" value="Znf_C2H2_sf"/>
</dbReference>
<dbReference type="FunFam" id="3.30.160.60:FF:000254">
    <property type="entry name" value="Odd-skipped related transciption factor 1"/>
    <property type="match status" value="1"/>
</dbReference>
<dbReference type="InterPro" id="IPR013087">
    <property type="entry name" value="Znf_C2H2_type"/>
</dbReference>
<evidence type="ECO:0000313" key="13">
    <source>
        <dbReference type="Proteomes" id="UP001347796"/>
    </source>
</evidence>
<gene>
    <name evidence="12" type="ORF">SNE40_004895</name>
</gene>
<evidence type="ECO:0000256" key="2">
    <source>
        <dbReference type="ARBA" id="ARBA00022473"/>
    </source>
</evidence>
<proteinExistence type="predicted"/>
<feature type="domain" description="C2H2-type" evidence="11">
    <location>
        <begin position="227"/>
        <end position="249"/>
    </location>
</feature>
<dbReference type="AlphaFoldDB" id="A0AAN8JYZ9"/>
<dbReference type="EMBL" id="JAZGQO010000003">
    <property type="protein sequence ID" value="KAK6188789.1"/>
    <property type="molecule type" value="Genomic_DNA"/>
</dbReference>
<evidence type="ECO:0000256" key="3">
    <source>
        <dbReference type="ARBA" id="ARBA00022723"/>
    </source>
</evidence>
<keyword evidence="5 10" id="KW-0863">Zinc-finger</keyword>
<evidence type="ECO:0000256" key="6">
    <source>
        <dbReference type="ARBA" id="ARBA00022833"/>
    </source>
</evidence>